<reference evidence="2 3" key="1">
    <citation type="submission" date="2017-03" db="EMBL/GenBank/DDBJ databases">
        <title>Genome sequence of Sphingomonas dokdonensis DSM 21029.</title>
        <authorList>
            <person name="Poehlein A."/>
            <person name="Wuebbeler J.H."/>
            <person name="Steinbuechel A."/>
            <person name="Daniel R."/>
        </authorList>
    </citation>
    <scope>NUCLEOTIDE SEQUENCE [LARGE SCALE GENOMIC DNA]</scope>
    <source>
        <strain evidence="2 3">DSM 21029</strain>
    </source>
</reference>
<feature type="domain" description="TfoX N-terminal" evidence="1">
    <location>
        <begin position="13"/>
        <end position="94"/>
    </location>
</feature>
<dbReference type="AlphaFoldDB" id="A0A245ZP46"/>
<gene>
    <name evidence="2" type="ORF">SPDO_15110</name>
</gene>
<evidence type="ECO:0000313" key="3">
    <source>
        <dbReference type="Proteomes" id="UP000197290"/>
    </source>
</evidence>
<protein>
    <recommendedName>
        <fullName evidence="1">TfoX N-terminal domain-containing protein</fullName>
    </recommendedName>
</protein>
<sequence>MATDSGTVSFIVDQLAQTNDVAAKPIFGEYGIYSDGKLVALICDGQLFVKPTPGGRAFAGDCAEAPPYPGAKPSLLIDADRWDDADWLGELVAITTAELPAPKPKTPRKPKVQKSA</sequence>
<evidence type="ECO:0000259" key="1">
    <source>
        <dbReference type="Pfam" id="PF04993"/>
    </source>
</evidence>
<dbReference type="OrthoDB" id="1524907at2"/>
<evidence type="ECO:0000313" key="2">
    <source>
        <dbReference type="EMBL" id="OWK31502.1"/>
    </source>
</evidence>
<accession>A0A245ZP46</accession>
<comment type="caution">
    <text evidence="2">The sequence shown here is derived from an EMBL/GenBank/DDBJ whole genome shotgun (WGS) entry which is preliminary data.</text>
</comment>
<dbReference type="Proteomes" id="UP000197290">
    <property type="component" value="Unassembled WGS sequence"/>
</dbReference>
<dbReference type="Pfam" id="PF04993">
    <property type="entry name" value="TfoX_N"/>
    <property type="match status" value="1"/>
</dbReference>
<dbReference type="SUPFAM" id="SSF159894">
    <property type="entry name" value="YgaC/TfoX-N like"/>
    <property type="match status" value="1"/>
</dbReference>
<proteinExistence type="predicted"/>
<dbReference type="RefSeq" id="WP_088366831.1">
    <property type="nucleotide sequence ID" value="NZ_NBBI01000002.1"/>
</dbReference>
<name>A0A245ZP46_9SPHN</name>
<organism evidence="2 3">
    <name type="scientific">Sphingomonas dokdonensis</name>
    <dbReference type="NCBI Taxonomy" id="344880"/>
    <lineage>
        <taxon>Bacteria</taxon>
        <taxon>Pseudomonadati</taxon>
        <taxon>Pseudomonadota</taxon>
        <taxon>Alphaproteobacteria</taxon>
        <taxon>Sphingomonadales</taxon>
        <taxon>Sphingomonadaceae</taxon>
        <taxon>Sphingomonas</taxon>
    </lineage>
</organism>
<dbReference type="InterPro" id="IPR007076">
    <property type="entry name" value="TfoX_N"/>
</dbReference>
<dbReference type="Gene3D" id="3.30.1460.30">
    <property type="entry name" value="YgaC/TfoX-N like chaperone"/>
    <property type="match status" value="1"/>
</dbReference>
<keyword evidence="3" id="KW-1185">Reference proteome</keyword>
<dbReference type="EMBL" id="NBBI01000002">
    <property type="protein sequence ID" value="OWK31502.1"/>
    <property type="molecule type" value="Genomic_DNA"/>
</dbReference>